<dbReference type="GO" id="GO:0045259">
    <property type="term" value="C:proton-transporting ATP synthase complex"/>
    <property type="evidence" value="ECO:0007669"/>
    <property type="project" value="InterPro"/>
</dbReference>
<dbReference type="GO" id="GO:0015078">
    <property type="term" value="F:proton transmembrane transporter activity"/>
    <property type="evidence" value="ECO:0007669"/>
    <property type="project" value="InterPro"/>
</dbReference>
<name>A0A914BXX5_9BILA</name>
<evidence type="ECO:0000313" key="2">
    <source>
        <dbReference type="WBParaSite" id="ACRNAN_Path_1256.g4908.t1"/>
    </source>
</evidence>
<proteinExistence type="predicted"/>
<accession>A0A914BXX5</accession>
<evidence type="ECO:0000313" key="1">
    <source>
        <dbReference type="Proteomes" id="UP000887540"/>
    </source>
</evidence>
<dbReference type="SUPFAM" id="SSF161065">
    <property type="entry name" value="ATP synthase D chain-like"/>
    <property type="match status" value="1"/>
</dbReference>
<organism evidence="1 2">
    <name type="scientific">Acrobeloides nanus</name>
    <dbReference type="NCBI Taxonomy" id="290746"/>
    <lineage>
        <taxon>Eukaryota</taxon>
        <taxon>Metazoa</taxon>
        <taxon>Ecdysozoa</taxon>
        <taxon>Nematoda</taxon>
        <taxon>Chromadorea</taxon>
        <taxon>Rhabditida</taxon>
        <taxon>Tylenchina</taxon>
        <taxon>Cephalobomorpha</taxon>
        <taxon>Cephaloboidea</taxon>
        <taxon>Cephalobidae</taxon>
        <taxon>Acrobeloides</taxon>
    </lineage>
</organism>
<dbReference type="AlphaFoldDB" id="A0A914BXX5"/>
<dbReference type="InterPro" id="IPR036228">
    <property type="entry name" value="ATP_synth_F0_dsu_sf_mt"/>
</dbReference>
<dbReference type="WBParaSite" id="ACRNAN_Path_1256.g4908.t1">
    <property type="protein sequence ID" value="ACRNAN_Path_1256.g4908.t1"/>
    <property type="gene ID" value="ACRNAN_Path_1256.g4908"/>
</dbReference>
<keyword evidence="1" id="KW-1185">Reference proteome</keyword>
<reference evidence="2" key="1">
    <citation type="submission" date="2022-11" db="UniProtKB">
        <authorList>
            <consortium name="WormBaseParasite"/>
        </authorList>
    </citation>
    <scope>IDENTIFICATION</scope>
</reference>
<sequence length="118" mass="14135">MCQRLNSWLDMQQIGVQQAAQRYFNNYKKAMDLVDQQIPQLESNLSPMAKQYTEQIESIENYVSNDAYFNHIRQEYDSLPPAIKEELSRFSEQVKSLEDRIFAEYINRAKRHVHRNYV</sequence>
<dbReference type="Proteomes" id="UP000887540">
    <property type="component" value="Unplaced"/>
</dbReference>
<protein>
    <submittedName>
        <fullName evidence="2">Uncharacterized protein</fullName>
    </submittedName>
</protein>
<dbReference type="GO" id="GO:0015986">
    <property type="term" value="P:proton motive force-driven ATP synthesis"/>
    <property type="evidence" value="ECO:0007669"/>
    <property type="project" value="InterPro"/>
</dbReference>